<keyword evidence="2" id="KW-1185">Reference proteome</keyword>
<name>A2STV8_METLZ</name>
<dbReference type="RefSeq" id="WP_011833967.1">
    <property type="nucleotide sequence ID" value="NC_008942.1"/>
</dbReference>
<dbReference type="AlphaFoldDB" id="A2STV8"/>
<protein>
    <recommendedName>
        <fullName evidence="3">Nucleic acid-binding protein contains PIN domain-like protein</fullName>
    </recommendedName>
</protein>
<proteinExistence type="predicted"/>
<dbReference type="Proteomes" id="UP000000365">
    <property type="component" value="Chromosome"/>
</dbReference>
<accession>A2STV8</accession>
<evidence type="ECO:0008006" key="3">
    <source>
        <dbReference type="Google" id="ProtNLM"/>
    </source>
</evidence>
<dbReference type="STRING" id="410358.Mlab_1602"/>
<dbReference type="InterPro" id="IPR029060">
    <property type="entry name" value="PIN-like_dom_sf"/>
</dbReference>
<dbReference type="eggNOG" id="arCOG09617">
    <property type="taxonomic scope" value="Archaea"/>
</dbReference>
<evidence type="ECO:0000313" key="1">
    <source>
        <dbReference type="EMBL" id="ABN07764.1"/>
    </source>
</evidence>
<dbReference type="GeneID" id="4794436"/>
<evidence type="ECO:0000313" key="2">
    <source>
        <dbReference type="Proteomes" id="UP000000365"/>
    </source>
</evidence>
<dbReference type="EMBL" id="CP000559">
    <property type="protein sequence ID" value="ABN07764.1"/>
    <property type="molecule type" value="Genomic_DNA"/>
</dbReference>
<dbReference type="SUPFAM" id="SSF88723">
    <property type="entry name" value="PIN domain-like"/>
    <property type="match status" value="1"/>
</dbReference>
<gene>
    <name evidence="1" type="ordered locus">Mlab_1602</name>
</gene>
<reference evidence="1 2" key="1">
    <citation type="journal article" date="2009" name="Stand. Genomic Sci.">
        <title>Complete genome sequence of Methanocorpusculum labreanum type strain Z.</title>
        <authorList>
            <person name="Anderson I.J."/>
            <person name="Sieprawska-Lupa M."/>
            <person name="Goltsman E."/>
            <person name="Lapidus A."/>
            <person name="Copeland A."/>
            <person name="Glavina Del Rio T."/>
            <person name="Tice H."/>
            <person name="Dalin E."/>
            <person name="Barry K."/>
            <person name="Pitluck S."/>
            <person name="Hauser L."/>
            <person name="Land M."/>
            <person name="Lucas S."/>
            <person name="Richardson P."/>
            <person name="Whitman W.B."/>
            <person name="Kyrpides N.C."/>
        </authorList>
    </citation>
    <scope>NUCLEOTIDE SEQUENCE [LARGE SCALE GENOMIC DNA]</scope>
    <source>
        <strain evidence="2">ATCC 43576 / DSM 4855 / Z</strain>
    </source>
</reference>
<sequence>MSLFNQVLLDMNGLTYFLDLSIQEEFFGNVGESFTLDLIKETEMKRPSWEEMAGYGLQTMSLSGTQMSDAASLMRKRRGLSIYDAGLLILCRDTGIPLITEDKKMISEMEREGWQRIPLPDVVGMMMQEGIISHKRACRIFDQLGSTFLKKRYDCKKYLEKYSETSSEDAVLEESPLYAEGFGVVSEVEEIVVMVSPESRSDYSGV</sequence>
<dbReference type="KEGG" id="mla:Mlab_1602"/>
<dbReference type="HOGENOM" id="CLU_1329484_0_0_2"/>
<organism evidence="1 2">
    <name type="scientific">Methanocorpusculum labreanum (strain ATCC 43576 / DSM 4855 / Z)</name>
    <dbReference type="NCBI Taxonomy" id="410358"/>
    <lineage>
        <taxon>Archaea</taxon>
        <taxon>Methanobacteriati</taxon>
        <taxon>Methanobacteriota</taxon>
        <taxon>Stenosarchaea group</taxon>
        <taxon>Methanomicrobia</taxon>
        <taxon>Methanomicrobiales</taxon>
        <taxon>Methanocorpusculaceae</taxon>
        <taxon>Methanocorpusculum</taxon>
    </lineage>
</organism>